<evidence type="ECO:0000313" key="2">
    <source>
        <dbReference type="Proteomes" id="UP001732700"/>
    </source>
</evidence>
<reference evidence="1" key="1">
    <citation type="submission" date="2021-05" db="EMBL/GenBank/DDBJ databases">
        <authorList>
            <person name="Scholz U."/>
            <person name="Mascher M."/>
            <person name="Fiebig A."/>
        </authorList>
    </citation>
    <scope>NUCLEOTIDE SEQUENCE [LARGE SCALE GENOMIC DNA]</scope>
</reference>
<reference evidence="1" key="2">
    <citation type="submission" date="2025-09" db="UniProtKB">
        <authorList>
            <consortium name="EnsemblPlants"/>
        </authorList>
    </citation>
    <scope>IDENTIFICATION</scope>
</reference>
<protein>
    <submittedName>
        <fullName evidence="1">Uncharacterized protein</fullName>
    </submittedName>
</protein>
<dbReference type="Proteomes" id="UP001732700">
    <property type="component" value="Chromosome 1D"/>
</dbReference>
<sequence length="515" mass="57944">MAVDGEEAEKKQNNMVMLRSRDGMEFVVPELEASQSLIIQDNLKYDDANYIIPSDGDRTKYKPIRLAVQGNSLSKVIRYCHKHASGHHDPDWDTEFVTRLDNETLYDLILASHYLQIRQLIGLLCHPIACKIKGKSPFEICDIFSIKSVFTPESDEETIAQRSQHSCTSPRSLVGVPILPVEKPCLTELELEEKALQALHVVRSQDFTKYDPKLNGFVCNRFNLCNVALFNHDEESNFCRGPPLHKIPSPMRDSIVRSCVNVISVKVQESDVGFPVNVFGTIVARDEVDYRCVYLFRRERDDPQLIRSQDDILSLIDPCRALVPTDQIYFEFDLKIGCDGGATKDFSKGVVLFNRARLPTGKETAATNLWRISWLSRMELSCALVYHPVEATVAINILKGPCNLSKVYASTPGNFKDHIIMYEAAAAATQTVLREGASVPLTRSVIAVSLDQKLALFFVGGDVFEHLVLALGHSDEVIYRKMGSAQLEVKVTWTAVPRRQRSGLFKRVGNQRLLL</sequence>
<accession>A0ACD5U0Z2</accession>
<organism evidence="1 2">
    <name type="scientific">Avena sativa</name>
    <name type="common">Oat</name>
    <dbReference type="NCBI Taxonomy" id="4498"/>
    <lineage>
        <taxon>Eukaryota</taxon>
        <taxon>Viridiplantae</taxon>
        <taxon>Streptophyta</taxon>
        <taxon>Embryophyta</taxon>
        <taxon>Tracheophyta</taxon>
        <taxon>Spermatophyta</taxon>
        <taxon>Magnoliopsida</taxon>
        <taxon>Liliopsida</taxon>
        <taxon>Poales</taxon>
        <taxon>Poaceae</taxon>
        <taxon>BOP clade</taxon>
        <taxon>Pooideae</taxon>
        <taxon>Poodae</taxon>
        <taxon>Poeae</taxon>
        <taxon>Poeae Chloroplast Group 1 (Aveneae type)</taxon>
        <taxon>Aveninae</taxon>
        <taxon>Avena</taxon>
    </lineage>
</organism>
<proteinExistence type="predicted"/>
<keyword evidence="2" id="KW-1185">Reference proteome</keyword>
<evidence type="ECO:0000313" key="1">
    <source>
        <dbReference type="EnsemblPlants" id="AVESA.00010b.r2.1DG0158630.1.CDS"/>
    </source>
</evidence>
<name>A0ACD5U0Z2_AVESA</name>
<dbReference type="EnsemblPlants" id="AVESA.00010b.r2.1DG0158630.1">
    <property type="protein sequence ID" value="AVESA.00010b.r2.1DG0158630.1.CDS"/>
    <property type="gene ID" value="AVESA.00010b.r2.1DG0158630"/>
</dbReference>